<evidence type="ECO:0000313" key="3">
    <source>
        <dbReference type="Proteomes" id="UP000287651"/>
    </source>
</evidence>
<name>A0A427AB62_ENSVE</name>
<feature type="compositionally biased region" description="Low complexity" evidence="1">
    <location>
        <begin position="1"/>
        <end position="13"/>
    </location>
</feature>
<evidence type="ECO:0000256" key="1">
    <source>
        <dbReference type="SAM" id="MobiDB-lite"/>
    </source>
</evidence>
<comment type="caution">
    <text evidence="2">The sequence shown here is derived from an EMBL/GenBank/DDBJ whole genome shotgun (WGS) entry which is preliminary data.</text>
</comment>
<dbReference type="EMBL" id="AMZH03003091">
    <property type="protein sequence ID" value="RRT73446.1"/>
    <property type="molecule type" value="Genomic_DNA"/>
</dbReference>
<proteinExistence type="predicted"/>
<dbReference type="Proteomes" id="UP000287651">
    <property type="component" value="Unassembled WGS sequence"/>
</dbReference>
<organism evidence="2 3">
    <name type="scientific">Ensete ventricosum</name>
    <name type="common">Abyssinian banana</name>
    <name type="synonym">Musa ensete</name>
    <dbReference type="NCBI Taxonomy" id="4639"/>
    <lineage>
        <taxon>Eukaryota</taxon>
        <taxon>Viridiplantae</taxon>
        <taxon>Streptophyta</taxon>
        <taxon>Embryophyta</taxon>
        <taxon>Tracheophyta</taxon>
        <taxon>Spermatophyta</taxon>
        <taxon>Magnoliopsida</taxon>
        <taxon>Liliopsida</taxon>
        <taxon>Zingiberales</taxon>
        <taxon>Musaceae</taxon>
        <taxon>Ensete</taxon>
    </lineage>
</organism>
<dbReference type="AlphaFoldDB" id="A0A427AB62"/>
<gene>
    <name evidence="2" type="ORF">B296_00019971</name>
</gene>
<accession>A0A427AB62</accession>
<evidence type="ECO:0000313" key="2">
    <source>
        <dbReference type="EMBL" id="RRT73446.1"/>
    </source>
</evidence>
<reference evidence="2 3" key="1">
    <citation type="journal article" date="2014" name="Agronomy (Basel)">
        <title>A Draft Genome Sequence for Ensete ventricosum, the Drought-Tolerant Tree Against Hunger.</title>
        <authorList>
            <person name="Harrison J."/>
            <person name="Moore K.A."/>
            <person name="Paszkiewicz K."/>
            <person name="Jones T."/>
            <person name="Grant M."/>
            <person name="Ambacheew D."/>
            <person name="Muzemil S."/>
            <person name="Studholme D.J."/>
        </authorList>
    </citation>
    <scope>NUCLEOTIDE SEQUENCE [LARGE SCALE GENOMIC DNA]</scope>
</reference>
<sequence length="89" mass="10276">MRGPPSRSRFRGPTNRPRHRVGVEEQDRWTGPEHPWFRTCRPPGFGSRCRCDFDLHRLSLRSTAPPVWPKILRPLPVAGARNSLQVQPV</sequence>
<feature type="region of interest" description="Disordered" evidence="1">
    <location>
        <begin position="1"/>
        <end position="27"/>
    </location>
</feature>
<protein>
    <submittedName>
        <fullName evidence="2">Uncharacterized protein</fullName>
    </submittedName>
</protein>